<dbReference type="GO" id="GO:0005737">
    <property type="term" value="C:cytoplasm"/>
    <property type="evidence" value="ECO:0007669"/>
    <property type="project" value="UniProtKB-SubCell"/>
</dbReference>
<sequence>MAKIIADCTAVLLCGGKSSRMGFDKALLKIQGQYVILQTAEKLMELFEEVILVTNDSQKFPTAFRKCTIIQDMYLGKGPLGGIVTAMNYTQKAEVFVIACDIPTFSPKLVYQLASKRGQNQVTIFDFEGRQEPLFGFYRCSCLPTFQKQLAQNNYQIRQEFEHLSVKTVQLSKENQLKNVNRKEELSQWYR</sequence>
<evidence type="ECO:0000256" key="7">
    <source>
        <dbReference type="ARBA" id="ARBA00023150"/>
    </source>
</evidence>
<comment type="similarity">
    <text evidence="8">Belongs to the MobA family.</text>
</comment>
<dbReference type="AlphaFoldDB" id="A0A125W1J6"/>
<evidence type="ECO:0000256" key="5">
    <source>
        <dbReference type="ARBA" id="ARBA00022842"/>
    </source>
</evidence>
<feature type="domain" description="MobA-like NTP transferase" evidence="9">
    <location>
        <begin position="10"/>
        <end position="152"/>
    </location>
</feature>
<feature type="binding site" evidence="8">
    <location>
        <position position="25"/>
    </location>
    <ligand>
        <name>GTP</name>
        <dbReference type="ChEBI" id="CHEBI:37565"/>
    </ligand>
</feature>
<keyword evidence="3 8" id="KW-0479">Metal-binding</keyword>
<dbReference type="CDD" id="cd02503">
    <property type="entry name" value="MobA"/>
    <property type="match status" value="1"/>
</dbReference>
<proteinExistence type="inferred from homology"/>
<dbReference type="InterPro" id="IPR025877">
    <property type="entry name" value="MobA-like_NTP_Trfase"/>
</dbReference>
<dbReference type="PANTHER" id="PTHR19136:SF81">
    <property type="entry name" value="MOLYBDENUM COFACTOR GUANYLYLTRANSFERASE"/>
    <property type="match status" value="1"/>
</dbReference>
<comment type="caution">
    <text evidence="8">Lacks conserved residue(s) required for the propagation of feature annotation.</text>
</comment>
<dbReference type="EMBL" id="AEBR01000110">
    <property type="protein sequence ID" value="EFM81272.1"/>
    <property type="molecule type" value="Genomic_DNA"/>
</dbReference>
<comment type="subcellular location">
    <subcellularLocation>
        <location evidence="8">Cytoplasm</location>
    </subcellularLocation>
</comment>
<accession>A0A125W1J6</accession>
<evidence type="ECO:0000313" key="10">
    <source>
        <dbReference type="EMBL" id="EFM81272.1"/>
    </source>
</evidence>
<evidence type="ECO:0000256" key="3">
    <source>
        <dbReference type="ARBA" id="ARBA00022723"/>
    </source>
</evidence>
<dbReference type="GO" id="GO:0006777">
    <property type="term" value="P:Mo-molybdopterin cofactor biosynthetic process"/>
    <property type="evidence" value="ECO:0007669"/>
    <property type="project" value="UniProtKB-KW"/>
</dbReference>
<reference evidence="11" key="1">
    <citation type="submission" date="2010-07" db="EMBL/GenBank/DDBJ databases">
        <authorList>
            <person name="Weinstock G."/>
            <person name="Sodergren E."/>
            <person name="Clifton S."/>
            <person name="Fulton L."/>
            <person name="Fulton B."/>
            <person name="Courtney L."/>
            <person name="Fronick C."/>
            <person name="Harrison M."/>
            <person name="Strong C."/>
            <person name="Farmer C."/>
            <person name="Delahaunty K."/>
            <person name="Markovic C."/>
            <person name="Hall O."/>
            <person name="Minx P."/>
            <person name="Tomlinson C."/>
            <person name="Mitreva M."/>
            <person name="Hou S."/>
            <person name="Chen J."/>
            <person name="Wollam A."/>
            <person name="Pepin K.H."/>
            <person name="Johnson M."/>
            <person name="Bhonagiri V."/>
            <person name="Zhang X."/>
            <person name="Suruliraj S."/>
            <person name="Warren W."/>
            <person name="Chinwalla A."/>
            <person name="Mardis E.R."/>
            <person name="Wilson R.K."/>
        </authorList>
    </citation>
    <scope>NUCLEOTIDE SEQUENCE [LARGE SCALE GENOMIC DNA]</scope>
    <source>
        <strain evidence="11">TX4248</strain>
    </source>
</reference>
<organism evidence="10 11">
    <name type="scientific">Enterococcus faecalis TX4248</name>
    <dbReference type="NCBI Taxonomy" id="749495"/>
    <lineage>
        <taxon>Bacteria</taxon>
        <taxon>Bacillati</taxon>
        <taxon>Bacillota</taxon>
        <taxon>Bacilli</taxon>
        <taxon>Lactobacillales</taxon>
        <taxon>Enterococcaceae</taxon>
        <taxon>Enterococcus</taxon>
    </lineage>
</organism>
<keyword evidence="1 8" id="KW-0963">Cytoplasm</keyword>
<dbReference type="GO" id="GO:0061603">
    <property type="term" value="F:molybdenum cofactor guanylyltransferase activity"/>
    <property type="evidence" value="ECO:0007669"/>
    <property type="project" value="UniProtKB-EC"/>
</dbReference>
<evidence type="ECO:0000259" key="9">
    <source>
        <dbReference type="Pfam" id="PF12804"/>
    </source>
</evidence>
<feature type="binding site" evidence="8">
    <location>
        <position position="101"/>
    </location>
    <ligand>
        <name>Mg(2+)</name>
        <dbReference type="ChEBI" id="CHEBI:18420"/>
    </ligand>
</feature>
<dbReference type="GO" id="GO:0005525">
    <property type="term" value="F:GTP binding"/>
    <property type="evidence" value="ECO:0007669"/>
    <property type="project" value="UniProtKB-UniRule"/>
</dbReference>
<comment type="function">
    <text evidence="8">Transfers a GMP moiety from GTP to Mo-molybdopterin (Mo-MPT) cofactor (Moco or molybdenum cofactor) to form Mo-molybdopterin guanine dinucleotide (Mo-MGD) cofactor.</text>
</comment>
<evidence type="ECO:0000256" key="2">
    <source>
        <dbReference type="ARBA" id="ARBA00022679"/>
    </source>
</evidence>
<evidence type="ECO:0000256" key="4">
    <source>
        <dbReference type="ARBA" id="ARBA00022741"/>
    </source>
</evidence>
<protein>
    <recommendedName>
        <fullName evidence="8">Probable molybdenum cofactor guanylyltransferase</fullName>
        <shortName evidence="8">MoCo guanylyltransferase</shortName>
        <ecNumber evidence="8">2.7.7.77</ecNumber>
    </recommendedName>
    <alternativeName>
        <fullName evidence="8">GTP:molybdopterin guanylyltransferase</fullName>
    </alternativeName>
    <alternativeName>
        <fullName evidence="8">Mo-MPT guanylyltransferase</fullName>
    </alternativeName>
    <alternativeName>
        <fullName evidence="8">Molybdopterin guanylyltransferase</fullName>
    </alternativeName>
    <alternativeName>
        <fullName evidence="8">Molybdopterin-guanine dinucleotide synthase</fullName>
        <shortName evidence="8">MGD synthase</shortName>
    </alternativeName>
</protein>
<keyword evidence="2 8" id="KW-0808">Transferase</keyword>
<feature type="binding site" evidence="8">
    <location>
        <position position="101"/>
    </location>
    <ligand>
        <name>GTP</name>
        <dbReference type="ChEBI" id="CHEBI:37565"/>
    </ligand>
</feature>
<dbReference type="EC" id="2.7.7.77" evidence="8"/>
<comment type="catalytic activity">
    <reaction evidence="8">
        <text>Mo-molybdopterin + GTP + H(+) = Mo-molybdopterin guanine dinucleotide + diphosphate</text>
        <dbReference type="Rhea" id="RHEA:34243"/>
        <dbReference type="ChEBI" id="CHEBI:15378"/>
        <dbReference type="ChEBI" id="CHEBI:33019"/>
        <dbReference type="ChEBI" id="CHEBI:37565"/>
        <dbReference type="ChEBI" id="CHEBI:71302"/>
        <dbReference type="ChEBI" id="CHEBI:71310"/>
        <dbReference type="EC" id="2.7.7.77"/>
    </reaction>
</comment>
<evidence type="ECO:0000256" key="6">
    <source>
        <dbReference type="ARBA" id="ARBA00023134"/>
    </source>
</evidence>
<dbReference type="InterPro" id="IPR029044">
    <property type="entry name" value="Nucleotide-diphossugar_trans"/>
</dbReference>
<name>A0A125W1J6_ENTFL</name>
<dbReference type="SUPFAM" id="SSF53448">
    <property type="entry name" value="Nucleotide-diphospho-sugar transferases"/>
    <property type="match status" value="1"/>
</dbReference>
<dbReference type="GO" id="GO:0046872">
    <property type="term" value="F:metal ion binding"/>
    <property type="evidence" value="ECO:0007669"/>
    <property type="project" value="UniProtKB-KW"/>
</dbReference>
<dbReference type="Pfam" id="PF12804">
    <property type="entry name" value="NTP_transf_3"/>
    <property type="match status" value="1"/>
</dbReference>
<feature type="binding site" evidence="8">
    <location>
        <position position="72"/>
    </location>
    <ligand>
        <name>GTP</name>
        <dbReference type="ChEBI" id="CHEBI:37565"/>
    </ligand>
</feature>
<gene>
    <name evidence="8" type="primary">mobA</name>
    <name evidence="10" type="ORF">HMPREF9498_03211</name>
</gene>
<evidence type="ECO:0000313" key="11">
    <source>
        <dbReference type="Proteomes" id="UP000004846"/>
    </source>
</evidence>
<feature type="binding site" evidence="8">
    <location>
        <begin position="13"/>
        <end position="15"/>
    </location>
    <ligand>
        <name>GTP</name>
        <dbReference type="ChEBI" id="CHEBI:37565"/>
    </ligand>
</feature>
<dbReference type="HOGENOM" id="CLU_055597_2_1_9"/>
<dbReference type="PANTHER" id="PTHR19136">
    <property type="entry name" value="MOLYBDENUM COFACTOR GUANYLYLTRANSFERASE"/>
    <property type="match status" value="1"/>
</dbReference>
<keyword evidence="5 8" id="KW-0460">Magnesium</keyword>
<dbReference type="Proteomes" id="UP000004846">
    <property type="component" value="Unassembled WGS sequence"/>
</dbReference>
<dbReference type="HAMAP" id="MF_00316">
    <property type="entry name" value="MobA"/>
    <property type="match status" value="1"/>
</dbReference>
<keyword evidence="4 8" id="KW-0547">Nucleotide-binding</keyword>
<keyword evidence="7 8" id="KW-0501">Molybdenum cofactor biosynthesis</keyword>
<evidence type="ECO:0000256" key="8">
    <source>
        <dbReference type="HAMAP-Rule" id="MF_00316"/>
    </source>
</evidence>
<comment type="cofactor">
    <cofactor evidence="8">
        <name>Mg(2+)</name>
        <dbReference type="ChEBI" id="CHEBI:18420"/>
    </cofactor>
</comment>
<dbReference type="InterPro" id="IPR013482">
    <property type="entry name" value="Molybde_CF_guanTrfase"/>
</dbReference>
<comment type="domain">
    <text evidence="8">The N-terminal domain determines nucleotide recognition and specific binding, while the C-terminal domain determines the specific binding to the target protein.</text>
</comment>
<comment type="caution">
    <text evidence="10">The sequence shown here is derived from an EMBL/GenBank/DDBJ whole genome shotgun (WGS) entry which is preliminary data.</text>
</comment>
<keyword evidence="6 8" id="KW-0342">GTP-binding</keyword>
<dbReference type="Gene3D" id="3.90.550.10">
    <property type="entry name" value="Spore Coat Polysaccharide Biosynthesis Protein SpsA, Chain A"/>
    <property type="match status" value="1"/>
</dbReference>
<evidence type="ECO:0000256" key="1">
    <source>
        <dbReference type="ARBA" id="ARBA00022490"/>
    </source>
</evidence>
<dbReference type="RefSeq" id="WP_002365596.1">
    <property type="nucleotide sequence ID" value="NZ_GL454489.1"/>
</dbReference>